<dbReference type="RefSeq" id="WP_006977238.1">
    <property type="nucleotide sequence ID" value="NZ_ABCS01000204.1"/>
</dbReference>
<accession>A6GKK2</accession>
<name>A6GKK2_9BACT</name>
<dbReference type="Pfam" id="PF04359">
    <property type="entry name" value="DUF493"/>
    <property type="match status" value="1"/>
</dbReference>
<gene>
    <name evidence="1" type="ORF">PPSIR1_33656</name>
</gene>
<evidence type="ECO:0000313" key="2">
    <source>
        <dbReference type="Proteomes" id="UP000005801"/>
    </source>
</evidence>
<organism evidence="1 2">
    <name type="scientific">Plesiocystis pacifica SIR-1</name>
    <dbReference type="NCBI Taxonomy" id="391625"/>
    <lineage>
        <taxon>Bacteria</taxon>
        <taxon>Pseudomonadati</taxon>
        <taxon>Myxococcota</taxon>
        <taxon>Polyangia</taxon>
        <taxon>Nannocystales</taxon>
        <taxon>Nannocystaceae</taxon>
        <taxon>Plesiocystis</taxon>
    </lineage>
</organism>
<dbReference type="Gene3D" id="3.30.70.260">
    <property type="match status" value="1"/>
</dbReference>
<dbReference type="STRING" id="391625.PPSIR1_33656"/>
<comment type="caution">
    <text evidence="1">The sequence shown here is derived from an EMBL/GenBank/DDBJ whole genome shotgun (WGS) entry which is preliminary data.</text>
</comment>
<evidence type="ECO:0000313" key="1">
    <source>
        <dbReference type="EMBL" id="EDM73601.1"/>
    </source>
</evidence>
<dbReference type="Proteomes" id="UP000005801">
    <property type="component" value="Unassembled WGS sequence"/>
</dbReference>
<dbReference type="OrthoDB" id="5523904at2"/>
<reference evidence="1 2" key="1">
    <citation type="submission" date="2007-06" db="EMBL/GenBank/DDBJ databases">
        <authorList>
            <person name="Shimkets L."/>
            <person name="Ferriera S."/>
            <person name="Johnson J."/>
            <person name="Kravitz S."/>
            <person name="Beeson K."/>
            <person name="Sutton G."/>
            <person name="Rogers Y.-H."/>
            <person name="Friedman R."/>
            <person name="Frazier M."/>
            <person name="Venter J.C."/>
        </authorList>
    </citation>
    <scope>NUCLEOTIDE SEQUENCE [LARGE SCALE GENOMIC DNA]</scope>
    <source>
        <strain evidence="1 2">SIR-1</strain>
    </source>
</reference>
<dbReference type="eggNOG" id="COG2921">
    <property type="taxonomic scope" value="Bacteria"/>
</dbReference>
<dbReference type="AlphaFoldDB" id="A6GKK2"/>
<dbReference type="InterPro" id="IPR027471">
    <property type="entry name" value="YbeD-like_sf"/>
</dbReference>
<dbReference type="SUPFAM" id="SSF117991">
    <property type="entry name" value="YbeD/HP0495-like"/>
    <property type="match status" value="1"/>
</dbReference>
<dbReference type="EMBL" id="ABCS01000204">
    <property type="protein sequence ID" value="EDM73601.1"/>
    <property type="molecule type" value="Genomic_DNA"/>
</dbReference>
<dbReference type="InterPro" id="IPR007454">
    <property type="entry name" value="UPF0250_YbeD-like"/>
</dbReference>
<evidence type="ECO:0008006" key="3">
    <source>
        <dbReference type="Google" id="ProtNLM"/>
    </source>
</evidence>
<sequence length="96" mass="10458">MAQSTRRAPERELIESQHEFPGEYLIKAFGPASATFREGAVAAARGAVGDRVSVSERLSSKGNSVCVTLVLQAQTVDEVIATYERLHELSELKLIL</sequence>
<proteinExistence type="predicted"/>
<keyword evidence="2" id="KW-1185">Reference proteome</keyword>
<protein>
    <recommendedName>
        <fullName evidence="3">DUF493 domain-containing protein</fullName>
    </recommendedName>
</protein>